<feature type="region of interest" description="Disordered" evidence="1">
    <location>
        <begin position="273"/>
        <end position="296"/>
    </location>
</feature>
<dbReference type="OrthoDB" id="2667311at2759"/>
<protein>
    <submittedName>
        <fullName evidence="2">Uncharacterized protein</fullName>
    </submittedName>
</protein>
<organism evidence="2 3">
    <name type="scientific">Suillus discolor</name>
    <dbReference type="NCBI Taxonomy" id="1912936"/>
    <lineage>
        <taxon>Eukaryota</taxon>
        <taxon>Fungi</taxon>
        <taxon>Dikarya</taxon>
        <taxon>Basidiomycota</taxon>
        <taxon>Agaricomycotina</taxon>
        <taxon>Agaricomycetes</taxon>
        <taxon>Agaricomycetidae</taxon>
        <taxon>Boletales</taxon>
        <taxon>Suillineae</taxon>
        <taxon>Suillaceae</taxon>
        <taxon>Suillus</taxon>
    </lineage>
</organism>
<name>A0A9P7JMH0_9AGAM</name>
<dbReference type="RefSeq" id="XP_041286223.1">
    <property type="nucleotide sequence ID" value="XM_041434388.1"/>
</dbReference>
<dbReference type="Proteomes" id="UP000823399">
    <property type="component" value="Unassembled WGS sequence"/>
</dbReference>
<feature type="region of interest" description="Disordered" evidence="1">
    <location>
        <begin position="195"/>
        <end position="218"/>
    </location>
</feature>
<sequence length="296" mass="33021">MAFPTSDPIALEIKPRSEDDINHILCTFPIIKQSDNKKILFMSDADESVTILEKCIDCVDVLAHQLLMYCEIASILLKLPESAINARQSRFYLSLASYMSNVLNAFIGEVKQEGPKGITSKWCSAHLDFHIALTLHDSAFTVAHQKIALKKMNWTWAQFKEKKALCIDGEDMCGGLFLHTKSTEDMIDTLLASMGKPRIKPSDPKNNEEAASKNGSEQKYVERGTLKLDLESDHESLNVEVKDKGKVRREVAAHMALPDINKDKLDSSSAIESFTDKSDVPAKKTQKHDIIVTNVG</sequence>
<feature type="compositionally biased region" description="Basic and acidic residues" evidence="1">
    <location>
        <begin position="200"/>
        <end position="211"/>
    </location>
</feature>
<feature type="compositionally biased region" description="Basic and acidic residues" evidence="1">
    <location>
        <begin position="274"/>
        <end position="290"/>
    </location>
</feature>
<dbReference type="EMBL" id="JABBWM010000103">
    <property type="protein sequence ID" value="KAG2090480.1"/>
    <property type="molecule type" value="Genomic_DNA"/>
</dbReference>
<reference evidence="2" key="1">
    <citation type="journal article" date="2020" name="New Phytol.">
        <title>Comparative genomics reveals dynamic genome evolution in host specialist ectomycorrhizal fungi.</title>
        <authorList>
            <person name="Lofgren L.A."/>
            <person name="Nguyen N.H."/>
            <person name="Vilgalys R."/>
            <person name="Ruytinx J."/>
            <person name="Liao H.L."/>
            <person name="Branco S."/>
            <person name="Kuo A."/>
            <person name="LaButti K."/>
            <person name="Lipzen A."/>
            <person name="Andreopoulos W."/>
            <person name="Pangilinan J."/>
            <person name="Riley R."/>
            <person name="Hundley H."/>
            <person name="Na H."/>
            <person name="Barry K."/>
            <person name="Grigoriev I.V."/>
            <person name="Stajich J.E."/>
            <person name="Kennedy P.G."/>
        </authorList>
    </citation>
    <scope>NUCLEOTIDE SEQUENCE</scope>
    <source>
        <strain evidence="2">FC423</strain>
    </source>
</reference>
<evidence type="ECO:0000256" key="1">
    <source>
        <dbReference type="SAM" id="MobiDB-lite"/>
    </source>
</evidence>
<dbReference type="GeneID" id="64696647"/>
<keyword evidence="3" id="KW-1185">Reference proteome</keyword>
<accession>A0A9P7JMH0</accession>
<proteinExistence type="predicted"/>
<evidence type="ECO:0000313" key="3">
    <source>
        <dbReference type="Proteomes" id="UP000823399"/>
    </source>
</evidence>
<dbReference type="AlphaFoldDB" id="A0A9P7JMH0"/>
<evidence type="ECO:0000313" key="2">
    <source>
        <dbReference type="EMBL" id="KAG2090480.1"/>
    </source>
</evidence>
<gene>
    <name evidence="2" type="ORF">F5147DRAFT_658149</name>
</gene>
<comment type="caution">
    <text evidence="2">The sequence shown here is derived from an EMBL/GenBank/DDBJ whole genome shotgun (WGS) entry which is preliminary data.</text>
</comment>